<gene>
    <name evidence="2" type="ORF">GCM10010238_50690</name>
</gene>
<dbReference type="Proteomes" id="UP000653493">
    <property type="component" value="Unassembled WGS sequence"/>
</dbReference>
<feature type="compositionally biased region" description="Polar residues" evidence="1">
    <location>
        <begin position="88"/>
        <end position="97"/>
    </location>
</feature>
<evidence type="ECO:0000313" key="3">
    <source>
        <dbReference type="Proteomes" id="UP000653493"/>
    </source>
</evidence>
<dbReference type="EMBL" id="BMSL01000019">
    <property type="protein sequence ID" value="GGS55236.1"/>
    <property type="molecule type" value="Genomic_DNA"/>
</dbReference>
<reference evidence="2" key="1">
    <citation type="journal article" date="2014" name="Int. J. Syst. Evol. Microbiol.">
        <title>Complete genome sequence of Corynebacterium casei LMG S-19264T (=DSM 44701T), isolated from a smear-ripened cheese.</title>
        <authorList>
            <consortium name="US DOE Joint Genome Institute (JGI-PGF)"/>
            <person name="Walter F."/>
            <person name="Albersmeier A."/>
            <person name="Kalinowski J."/>
            <person name="Ruckert C."/>
        </authorList>
    </citation>
    <scope>NUCLEOTIDE SEQUENCE</scope>
    <source>
        <strain evidence="2">JCM 4234</strain>
    </source>
</reference>
<feature type="region of interest" description="Disordered" evidence="1">
    <location>
        <begin position="88"/>
        <end position="114"/>
    </location>
</feature>
<name>A0A918GR84_STRGD</name>
<reference evidence="2" key="2">
    <citation type="submission" date="2020-09" db="EMBL/GenBank/DDBJ databases">
        <authorList>
            <person name="Sun Q."/>
            <person name="Ohkuma M."/>
        </authorList>
    </citation>
    <scope>NUCLEOTIDE SEQUENCE</scope>
    <source>
        <strain evidence="2">JCM 4234</strain>
    </source>
</reference>
<keyword evidence="3" id="KW-1185">Reference proteome</keyword>
<proteinExistence type="predicted"/>
<feature type="compositionally biased region" description="Basic and acidic residues" evidence="1">
    <location>
        <begin position="102"/>
        <end position="114"/>
    </location>
</feature>
<organism evidence="2 3">
    <name type="scientific">Streptomyces griseoviridis</name>
    <dbReference type="NCBI Taxonomy" id="45398"/>
    <lineage>
        <taxon>Bacteria</taxon>
        <taxon>Bacillati</taxon>
        <taxon>Actinomycetota</taxon>
        <taxon>Actinomycetes</taxon>
        <taxon>Kitasatosporales</taxon>
        <taxon>Streptomycetaceae</taxon>
        <taxon>Streptomyces</taxon>
    </lineage>
</organism>
<dbReference type="AlphaFoldDB" id="A0A918GR84"/>
<evidence type="ECO:0000313" key="2">
    <source>
        <dbReference type="EMBL" id="GGS55236.1"/>
    </source>
</evidence>
<protein>
    <submittedName>
        <fullName evidence="2">Uncharacterized protein</fullName>
    </submittedName>
</protein>
<evidence type="ECO:0000256" key="1">
    <source>
        <dbReference type="SAM" id="MobiDB-lite"/>
    </source>
</evidence>
<sequence>MADGDMFAALPDEVQRGGDATDQVARLVEMFHQGFDALTSWDPARPPWGRDKLGAAFEAQYKGPHTALREAMLQLGLALGGAANLTVSSGQDFSRTQGDALDSIHGDTSGDGRR</sequence>
<accession>A0A918GR84</accession>
<comment type="caution">
    <text evidence="2">The sequence shown here is derived from an EMBL/GenBank/DDBJ whole genome shotgun (WGS) entry which is preliminary data.</text>
</comment>